<gene>
    <name evidence="2" type="ORF">HK097_010157</name>
</gene>
<dbReference type="Proteomes" id="UP001212841">
    <property type="component" value="Unassembled WGS sequence"/>
</dbReference>
<dbReference type="GO" id="GO:0019005">
    <property type="term" value="C:SCF ubiquitin ligase complex"/>
    <property type="evidence" value="ECO:0007669"/>
    <property type="project" value="TreeGrafter"/>
</dbReference>
<feature type="region of interest" description="Disordered" evidence="1">
    <location>
        <begin position="319"/>
        <end position="341"/>
    </location>
</feature>
<proteinExistence type="predicted"/>
<organism evidence="2 3">
    <name type="scientific">Rhizophlyctis rosea</name>
    <dbReference type="NCBI Taxonomy" id="64517"/>
    <lineage>
        <taxon>Eukaryota</taxon>
        <taxon>Fungi</taxon>
        <taxon>Fungi incertae sedis</taxon>
        <taxon>Chytridiomycota</taxon>
        <taxon>Chytridiomycota incertae sedis</taxon>
        <taxon>Chytridiomycetes</taxon>
        <taxon>Rhizophlyctidales</taxon>
        <taxon>Rhizophlyctidaceae</taxon>
        <taxon>Rhizophlyctis</taxon>
    </lineage>
</organism>
<dbReference type="SUPFAM" id="SSF52047">
    <property type="entry name" value="RNI-like"/>
    <property type="match status" value="1"/>
</dbReference>
<protein>
    <submittedName>
        <fullName evidence="2">Uncharacterized protein</fullName>
    </submittedName>
</protein>
<reference evidence="2" key="1">
    <citation type="submission" date="2020-05" db="EMBL/GenBank/DDBJ databases">
        <title>Phylogenomic resolution of chytrid fungi.</title>
        <authorList>
            <person name="Stajich J.E."/>
            <person name="Amses K."/>
            <person name="Simmons R."/>
            <person name="Seto K."/>
            <person name="Myers J."/>
            <person name="Bonds A."/>
            <person name="Quandt C.A."/>
            <person name="Barry K."/>
            <person name="Liu P."/>
            <person name="Grigoriev I."/>
            <person name="Longcore J.E."/>
            <person name="James T.Y."/>
        </authorList>
    </citation>
    <scope>NUCLEOTIDE SEQUENCE</scope>
    <source>
        <strain evidence="2">JEL0318</strain>
    </source>
</reference>
<dbReference type="InterPro" id="IPR032675">
    <property type="entry name" value="LRR_dom_sf"/>
</dbReference>
<dbReference type="GO" id="GO:0031146">
    <property type="term" value="P:SCF-dependent proteasomal ubiquitin-dependent protein catabolic process"/>
    <property type="evidence" value="ECO:0007669"/>
    <property type="project" value="TreeGrafter"/>
</dbReference>
<accession>A0AAD5SKG3</accession>
<feature type="compositionally biased region" description="Low complexity" evidence="1">
    <location>
        <begin position="894"/>
        <end position="904"/>
    </location>
</feature>
<feature type="region of interest" description="Disordered" evidence="1">
    <location>
        <begin position="1"/>
        <end position="87"/>
    </location>
</feature>
<dbReference type="AlphaFoldDB" id="A0AAD5SKG3"/>
<dbReference type="PANTHER" id="PTHR13318">
    <property type="entry name" value="PARTNER OF PAIRED, ISOFORM B-RELATED"/>
    <property type="match status" value="1"/>
</dbReference>
<dbReference type="EMBL" id="JADGJD010000073">
    <property type="protein sequence ID" value="KAJ3055549.1"/>
    <property type="molecule type" value="Genomic_DNA"/>
</dbReference>
<feature type="region of interest" description="Disordered" evidence="1">
    <location>
        <begin position="880"/>
        <end position="904"/>
    </location>
</feature>
<sequence length="904" mass="103384">MLDGGGPSSARSGAAQGGPSSGYNGVPGTSAQRTTAKKRSVHSKAEQSRAKKVKRDPSDSDQDGDDDDMDIDPPEASPTDSEDNVPLNMDAEMIKRYERRAKEYHQQELDQIRWRRWAQRASPSEILRPKKREYLRKNSGTSAVVNFFNMWDREFADGELTEEQKDVKKKLSEKRKAIPVDQRCGKAYALPNELWDIIYEYTGRHDLLTLLYLCPHEDMHSVKLAAQRYFISNAVIRTARQVIAISEYLRDNCEKWREADNQYLDAQVTMDLHQAGELRDPKKHLVKTAKEVLAKGRKPVMQLPFESLTFIPEGVSGKEWPLDDQKNNKQNGIAANSNQNGNVANLNQKQKTKKDKRKDVNHNKKGIRDVMKRTLRSLLSFAGDLENLTIDGRPDVLRFCLREPPKLSASTMKFIDDETYGIIDMLKNLRSLNLSNCQTAGTDFRLQWIFEQMSVVDQAEWAKVGVYRPDTSKTAGDDKRKEQKAENKKNFLEIRRARIDHVRHNLQSLKLRNCHSFTYTIFDEIAEKFPHLKELDLTGNIQTKRNLSRKANYRPAFEQMCWSLRDLKTFRYSPRFEPNRETMWDILGMESLETLELHHLDRVANGVNQSQTHPVNAPGGQNHWNQWSDIAVTREDVKCSNLKSLILKRSPKRTNLVNLFLEECPNIREVGLVQCGDVPMEVLKAIGGSSDYLKNAKYSAATLTSFSLVHAAGYRSVEAGVKFLIESAPQLKHLSLKSHQNHRIPSLTTETILRAINAHNGLKSIELSYTNMHDRTPAFWTHFASLHNEDKPAPHKAVITMYKFPSPKVWKKMETTFNGKDADGKDADTKTPKSYRYHIEIAKSDPEQTPYKEMDQLSKANRAARNPNETENSAFYRELWEKNPTGKHNKKQVRAAAARARAGQ</sequence>
<comment type="caution">
    <text evidence="2">The sequence shown here is derived from an EMBL/GenBank/DDBJ whole genome shotgun (WGS) entry which is preliminary data.</text>
</comment>
<feature type="compositionally biased region" description="Acidic residues" evidence="1">
    <location>
        <begin position="59"/>
        <end position="73"/>
    </location>
</feature>
<evidence type="ECO:0000313" key="3">
    <source>
        <dbReference type="Proteomes" id="UP001212841"/>
    </source>
</evidence>
<keyword evidence="3" id="KW-1185">Reference proteome</keyword>
<dbReference type="Gene3D" id="3.80.10.10">
    <property type="entry name" value="Ribonuclease Inhibitor"/>
    <property type="match status" value="1"/>
</dbReference>
<evidence type="ECO:0000256" key="1">
    <source>
        <dbReference type="SAM" id="MobiDB-lite"/>
    </source>
</evidence>
<evidence type="ECO:0000313" key="2">
    <source>
        <dbReference type="EMBL" id="KAJ3055549.1"/>
    </source>
</evidence>
<feature type="compositionally biased region" description="Polar residues" evidence="1">
    <location>
        <begin position="328"/>
        <end position="341"/>
    </location>
</feature>
<name>A0AAD5SKG3_9FUNG</name>